<organism evidence="2 3">
    <name type="scientific">Mesoterricola sediminis</name>
    <dbReference type="NCBI Taxonomy" id="2927980"/>
    <lineage>
        <taxon>Bacteria</taxon>
        <taxon>Pseudomonadati</taxon>
        <taxon>Acidobacteriota</taxon>
        <taxon>Holophagae</taxon>
        <taxon>Holophagales</taxon>
        <taxon>Holophagaceae</taxon>
        <taxon>Mesoterricola</taxon>
    </lineage>
</organism>
<dbReference type="RefSeq" id="WP_279342766.1">
    <property type="nucleotide sequence ID" value="NZ_AP027081.1"/>
</dbReference>
<dbReference type="PANTHER" id="PTHR30105:SF2">
    <property type="entry name" value="DIVERGENT POLYSACCHARIDE DEACETYLASE SUPERFAMILY"/>
    <property type="match status" value="1"/>
</dbReference>
<dbReference type="InterPro" id="IPR011330">
    <property type="entry name" value="Glyco_hydro/deAcase_b/a-brl"/>
</dbReference>
<evidence type="ECO:0000256" key="1">
    <source>
        <dbReference type="SAM" id="MobiDB-lite"/>
    </source>
</evidence>
<dbReference type="SUPFAM" id="SSF88713">
    <property type="entry name" value="Glycoside hydrolase/deacetylase"/>
    <property type="match status" value="1"/>
</dbReference>
<keyword evidence="3" id="KW-1185">Reference proteome</keyword>
<evidence type="ECO:0000313" key="2">
    <source>
        <dbReference type="EMBL" id="BDU76516.1"/>
    </source>
</evidence>
<evidence type="ECO:0008006" key="4">
    <source>
        <dbReference type="Google" id="ProtNLM"/>
    </source>
</evidence>
<gene>
    <name evidence="2" type="ORF">METESE_14740</name>
</gene>
<dbReference type="Pfam" id="PF04748">
    <property type="entry name" value="Polysacc_deac_2"/>
    <property type="match status" value="1"/>
</dbReference>
<dbReference type="GO" id="GO:0005975">
    <property type="term" value="P:carbohydrate metabolic process"/>
    <property type="evidence" value="ECO:0007669"/>
    <property type="project" value="InterPro"/>
</dbReference>
<dbReference type="CDD" id="cd10936">
    <property type="entry name" value="CE4_DAC2"/>
    <property type="match status" value="1"/>
</dbReference>
<accession>A0AA48H2Y5</accession>
<dbReference type="Gene3D" id="3.20.20.370">
    <property type="entry name" value="Glycoside hydrolase/deacetylase"/>
    <property type="match status" value="1"/>
</dbReference>
<dbReference type="KEGG" id="msea:METESE_14740"/>
<dbReference type="Proteomes" id="UP001228113">
    <property type="component" value="Chromosome"/>
</dbReference>
<reference evidence="2" key="1">
    <citation type="journal article" date="2023" name="Int. J. Syst. Evol. Microbiol.">
        <title>Mesoterricola silvestris gen. nov., sp. nov., Mesoterricola sediminis sp. nov., Geothrix oryzae sp. nov., Geothrix edaphica sp. nov., Geothrix rubra sp. nov., and Geothrix limicola sp. nov., six novel members of Acidobacteriota isolated from soils.</title>
        <authorList>
            <person name="Itoh H."/>
            <person name="Sugisawa Y."/>
            <person name="Mise K."/>
            <person name="Xu Z."/>
            <person name="Kuniyasu M."/>
            <person name="Ushijima N."/>
            <person name="Kawano K."/>
            <person name="Kobayashi E."/>
            <person name="Shiratori Y."/>
            <person name="Masuda Y."/>
            <person name="Senoo K."/>
        </authorList>
    </citation>
    <scope>NUCLEOTIDE SEQUENCE</scope>
    <source>
        <strain evidence="2">W786</strain>
    </source>
</reference>
<proteinExistence type="predicted"/>
<dbReference type="InterPro" id="IPR006837">
    <property type="entry name" value="Divergent_DAC"/>
</dbReference>
<sequence>MAARKGGRTSTPRLLVLAALMFAFGLGLGALLTSQACGRKGRLPGDEETAKPRPRPTPPSGKPGPGKAEPGKAEPGKAEPGKAEPGKAEPGPAEPARKGLPRFALVIDDLGYASPELVKRLCAQPVPFSVAVLPYQENTRESAEIAHDRGKEVMLHLPMEPLGYPGPGKDPGPEAVMYDLKEAEIRARVRKALADVPYRRGVNNHMGSRITPDRTRMTWILEEIRARKCFFVDSRTEKDSVAFDVAEALKIPAVQRKVFLDDDKAFAEMERQWNRALDLAARDGQVLIIGHIYPETVAALEKLIPAARNRVTFVKAGDLVR</sequence>
<dbReference type="EMBL" id="AP027081">
    <property type="protein sequence ID" value="BDU76516.1"/>
    <property type="molecule type" value="Genomic_DNA"/>
</dbReference>
<feature type="region of interest" description="Disordered" evidence="1">
    <location>
        <begin position="38"/>
        <end position="97"/>
    </location>
</feature>
<name>A0AA48H2Y5_9BACT</name>
<protein>
    <recommendedName>
        <fullName evidence="4">Divergent polysaccharide deacetylase family protein</fullName>
    </recommendedName>
</protein>
<dbReference type="PANTHER" id="PTHR30105">
    <property type="entry name" value="UNCHARACTERIZED YIBQ-RELATED"/>
    <property type="match status" value="1"/>
</dbReference>
<evidence type="ECO:0000313" key="3">
    <source>
        <dbReference type="Proteomes" id="UP001228113"/>
    </source>
</evidence>
<dbReference type="AlphaFoldDB" id="A0AA48H2Y5"/>
<feature type="compositionally biased region" description="Basic and acidic residues" evidence="1">
    <location>
        <begin position="69"/>
        <end position="87"/>
    </location>
</feature>